<evidence type="ECO:0008006" key="4">
    <source>
        <dbReference type="Google" id="ProtNLM"/>
    </source>
</evidence>
<organism evidence="2 3">
    <name type="scientific">Pseudoalteromonas arctica</name>
    <dbReference type="NCBI Taxonomy" id="394751"/>
    <lineage>
        <taxon>Bacteria</taxon>
        <taxon>Pseudomonadati</taxon>
        <taxon>Pseudomonadota</taxon>
        <taxon>Gammaproteobacteria</taxon>
        <taxon>Alteromonadales</taxon>
        <taxon>Pseudoalteromonadaceae</taxon>
        <taxon>Pseudoalteromonas</taxon>
    </lineage>
</organism>
<dbReference type="AlphaFoldDB" id="A0AAP6Y1Q3"/>
<dbReference type="Proteomes" id="UP000549590">
    <property type="component" value="Unassembled WGS sequence"/>
</dbReference>
<sequence>MKLSSKSALILGLLSTAVIASEYSSPVENVEVYKTELSTLSIQNLSSEKIEIDLYGESFNLDPASGVKFECSGYEKIELQIKNNDHEYFEVPCESRVVITESFTNQYVQGE</sequence>
<proteinExistence type="predicted"/>
<keyword evidence="1" id="KW-0732">Signal</keyword>
<evidence type="ECO:0000256" key="1">
    <source>
        <dbReference type="SAM" id="SignalP"/>
    </source>
</evidence>
<comment type="caution">
    <text evidence="2">The sequence shown here is derived from an EMBL/GenBank/DDBJ whole genome shotgun (WGS) entry which is preliminary data.</text>
</comment>
<reference evidence="2 3" key="1">
    <citation type="submission" date="2020-04" db="EMBL/GenBank/DDBJ databases">
        <title>Genome sequencing and assembly of Pseudoalteromonas arctica.</title>
        <authorList>
            <person name="Cook G.M."/>
        </authorList>
    </citation>
    <scope>NUCLEOTIDE SEQUENCE [LARGE SCALE GENOMIC DNA]</scope>
    <source>
        <strain evidence="2 3">NEC-BIFX-2020_001</strain>
    </source>
</reference>
<name>A0AAP6Y1Q3_9GAMM</name>
<accession>A0AAP6Y1Q3</accession>
<evidence type="ECO:0000313" key="2">
    <source>
        <dbReference type="EMBL" id="NMP01554.1"/>
    </source>
</evidence>
<dbReference type="EMBL" id="JABBYB010000001">
    <property type="protein sequence ID" value="NMP01554.1"/>
    <property type="molecule type" value="Genomic_DNA"/>
</dbReference>
<protein>
    <recommendedName>
        <fullName evidence="4">Orphan protein</fullName>
    </recommendedName>
</protein>
<dbReference type="RefSeq" id="WP_169043675.1">
    <property type="nucleotide sequence ID" value="NZ_JABBYB010000001.1"/>
</dbReference>
<feature type="signal peptide" evidence="1">
    <location>
        <begin position="1"/>
        <end position="20"/>
    </location>
</feature>
<gene>
    <name evidence="2" type="ORF">HHE94_02280</name>
</gene>
<feature type="chain" id="PRO_5042891313" description="Orphan protein" evidence="1">
    <location>
        <begin position="21"/>
        <end position="111"/>
    </location>
</feature>
<evidence type="ECO:0000313" key="3">
    <source>
        <dbReference type="Proteomes" id="UP000549590"/>
    </source>
</evidence>